<evidence type="ECO:0000313" key="3">
    <source>
        <dbReference type="Proteomes" id="UP001234989"/>
    </source>
</evidence>
<dbReference type="Proteomes" id="UP001234989">
    <property type="component" value="Chromosome 4"/>
</dbReference>
<dbReference type="InterPro" id="IPR012337">
    <property type="entry name" value="RNaseH-like_sf"/>
</dbReference>
<sequence>MCSRYCMASTSDYGKGTSFRYSIHLGSMKMYHDINEIYWWHGMKKDVAEFVAECPNFQHVKVEHQKPDGLVQEIAITLWKWKAINMDFIIRLPRSCHKFDSIWVIVDKLTKSAHFLPVRATFTAEDYAWFYIREIGLGIEVNLSTAFHPQTDVQYERTILTLEDMLWAYALDFKESWDDHMPLIVFAYNNSYHSSIGMAPYEALYGQKCRSSIGWFEVDE</sequence>
<dbReference type="GO" id="GO:0003676">
    <property type="term" value="F:nucleic acid binding"/>
    <property type="evidence" value="ECO:0007669"/>
    <property type="project" value="InterPro"/>
</dbReference>
<dbReference type="Pfam" id="PF17921">
    <property type="entry name" value="Integrase_H2C2"/>
    <property type="match status" value="1"/>
</dbReference>
<evidence type="ECO:0000313" key="2">
    <source>
        <dbReference type="EMBL" id="WMV24893.1"/>
    </source>
</evidence>
<name>A0AAF0TTK2_SOLVR</name>
<evidence type="ECO:0000259" key="1">
    <source>
        <dbReference type="PROSITE" id="PS50994"/>
    </source>
</evidence>
<gene>
    <name evidence="2" type="ORF">MTR67_018278</name>
</gene>
<dbReference type="AlphaFoldDB" id="A0AAF0TTK2"/>
<proteinExistence type="predicted"/>
<organism evidence="2 3">
    <name type="scientific">Solanum verrucosum</name>
    <dbReference type="NCBI Taxonomy" id="315347"/>
    <lineage>
        <taxon>Eukaryota</taxon>
        <taxon>Viridiplantae</taxon>
        <taxon>Streptophyta</taxon>
        <taxon>Embryophyta</taxon>
        <taxon>Tracheophyta</taxon>
        <taxon>Spermatophyta</taxon>
        <taxon>Magnoliopsida</taxon>
        <taxon>eudicotyledons</taxon>
        <taxon>Gunneridae</taxon>
        <taxon>Pentapetalae</taxon>
        <taxon>asterids</taxon>
        <taxon>lamiids</taxon>
        <taxon>Solanales</taxon>
        <taxon>Solanaceae</taxon>
        <taxon>Solanoideae</taxon>
        <taxon>Solaneae</taxon>
        <taxon>Solanum</taxon>
    </lineage>
</organism>
<reference evidence="2" key="1">
    <citation type="submission" date="2023-08" db="EMBL/GenBank/DDBJ databases">
        <title>A de novo genome assembly of Solanum verrucosum Schlechtendal, a Mexican diploid species geographically isolated from the other diploid A-genome species in potato relatives.</title>
        <authorList>
            <person name="Hosaka K."/>
        </authorList>
    </citation>
    <scope>NUCLEOTIDE SEQUENCE</scope>
    <source>
        <tissue evidence="2">Young leaves</tissue>
    </source>
</reference>
<keyword evidence="3" id="KW-1185">Reference proteome</keyword>
<protein>
    <recommendedName>
        <fullName evidence="1">Integrase catalytic domain-containing protein</fullName>
    </recommendedName>
</protein>
<dbReference type="Gene3D" id="1.10.340.70">
    <property type="match status" value="1"/>
</dbReference>
<dbReference type="PANTHER" id="PTHR45835:SF91">
    <property type="entry name" value="RETROTRANSPOSON, TY3-GYPSY SUBCLASS-LIKE PROTEIN"/>
    <property type="match status" value="1"/>
</dbReference>
<dbReference type="SUPFAM" id="SSF53098">
    <property type="entry name" value="Ribonuclease H-like"/>
    <property type="match status" value="1"/>
</dbReference>
<dbReference type="InterPro" id="IPR001584">
    <property type="entry name" value="Integrase_cat-core"/>
</dbReference>
<dbReference type="PROSITE" id="PS50994">
    <property type="entry name" value="INTEGRASE"/>
    <property type="match status" value="1"/>
</dbReference>
<dbReference type="InterPro" id="IPR041588">
    <property type="entry name" value="Integrase_H2C2"/>
</dbReference>
<dbReference type="GO" id="GO:0015074">
    <property type="term" value="P:DNA integration"/>
    <property type="evidence" value="ECO:0007669"/>
    <property type="project" value="InterPro"/>
</dbReference>
<dbReference type="PANTHER" id="PTHR45835">
    <property type="entry name" value="YALI0A06105P"/>
    <property type="match status" value="1"/>
</dbReference>
<accession>A0AAF0TTK2</accession>
<dbReference type="EMBL" id="CP133615">
    <property type="protein sequence ID" value="WMV24893.1"/>
    <property type="molecule type" value="Genomic_DNA"/>
</dbReference>
<dbReference type="Gene3D" id="3.30.420.10">
    <property type="entry name" value="Ribonuclease H-like superfamily/Ribonuclease H"/>
    <property type="match status" value="1"/>
</dbReference>
<feature type="domain" description="Integrase catalytic" evidence="1">
    <location>
        <begin position="137"/>
        <end position="208"/>
    </location>
</feature>
<dbReference type="InterPro" id="IPR036397">
    <property type="entry name" value="RNaseH_sf"/>
</dbReference>